<dbReference type="EMBL" id="JAWXYB010000018">
    <property type="protein sequence ID" value="MDX5933038.1"/>
    <property type="molecule type" value="Genomic_DNA"/>
</dbReference>
<comment type="similarity">
    <text evidence="1">Belongs to the HipA Ser/Thr kinase family.</text>
</comment>
<protein>
    <submittedName>
        <fullName evidence="5">HipA domain-containing protein</fullName>
    </submittedName>
</protein>
<dbReference type="PANTHER" id="PTHR37419:SF8">
    <property type="entry name" value="TOXIN YJJJ"/>
    <property type="match status" value="1"/>
</dbReference>
<gene>
    <name evidence="5" type="ORF">SIL87_20000</name>
</gene>
<name>A0AAW9DWG8_ACIAO</name>
<dbReference type="RefSeq" id="WP_319615881.1">
    <property type="nucleotide sequence ID" value="NZ_JAWXYB010000018.1"/>
</dbReference>
<evidence type="ECO:0000313" key="5">
    <source>
        <dbReference type="EMBL" id="MDX5933038.1"/>
    </source>
</evidence>
<dbReference type="PANTHER" id="PTHR37419">
    <property type="entry name" value="SERINE/THREONINE-PROTEIN KINASE TOXIN HIPA"/>
    <property type="match status" value="1"/>
</dbReference>
<reference evidence="5 6" key="1">
    <citation type="submission" date="2023-11" db="EMBL/GenBank/DDBJ databases">
        <title>MicrobeMod: A computational toolkit for identifying prokaryotic methylation and restriction-modification with nanopore sequencing.</title>
        <authorList>
            <person name="Crits-Christoph A."/>
            <person name="Kang S.C."/>
            <person name="Lee H."/>
            <person name="Ostrov N."/>
        </authorList>
    </citation>
    <scope>NUCLEOTIDE SEQUENCE [LARGE SCALE GENOMIC DNA]</scope>
    <source>
        <strain evidence="5 6">DSMZ 700</strain>
    </source>
</reference>
<dbReference type="GO" id="GO:0005829">
    <property type="term" value="C:cytosol"/>
    <property type="evidence" value="ECO:0007669"/>
    <property type="project" value="TreeGrafter"/>
</dbReference>
<dbReference type="InterPro" id="IPR052028">
    <property type="entry name" value="HipA_Ser/Thr_kinase"/>
</dbReference>
<dbReference type="Proteomes" id="UP001279553">
    <property type="component" value="Unassembled WGS sequence"/>
</dbReference>
<feature type="domain" description="HipA-like C-terminal" evidence="4">
    <location>
        <begin position="240"/>
        <end position="459"/>
    </location>
</feature>
<accession>A0AAW9DWG8</accession>
<organism evidence="5 6">
    <name type="scientific">Acidiphilium acidophilum</name>
    <name type="common">Thiobacillus acidophilus</name>
    <dbReference type="NCBI Taxonomy" id="76588"/>
    <lineage>
        <taxon>Bacteria</taxon>
        <taxon>Pseudomonadati</taxon>
        <taxon>Pseudomonadota</taxon>
        <taxon>Alphaproteobacteria</taxon>
        <taxon>Acetobacterales</taxon>
        <taxon>Acidocellaceae</taxon>
        <taxon>Acidiphilium</taxon>
    </lineage>
</organism>
<dbReference type="InterPro" id="IPR012893">
    <property type="entry name" value="HipA-like_C"/>
</dbReference>
<dbReference type="GO" id="GO:0004674">
    <property type="term" value="F:protein serine/threonine kinase activity"/>
    <property type="evidence" value="ECO:0007669"/>
    <property type="project" value="TreeGrafter"/>
</dbReference>
<evidence type="ECO:0000313" key="6">
    <source>
        <dbReference type="Proteomes" id="UP001279553"/>
    </source>
</evidence>
<evidence type="ECO:0000256" key="3">
    <source>
        <dbReference type="ARBA" id="ARBA00022777"/>
    </source>
</evidence>
<comment type="caution">
    <text evidence="5">The sequence shown here is derived from an EMBL/GenBank/DDBJ whole genome shotgun (WGS) entry which is preliminary data.</text>
</comment>
<keyword evidence="6" id="KW-1185">Reference proteome</keyword>
<dbReference type="AlphaFoldDB" id="A0AAW9DWG8"/>
<evidence type="ECO:0000256" key="2">
    <source>
        <dbReference type="ARBA" id="ARBA00022679"/>
    </source>
</evidence>
<dbReference type="Gene3D" id="1.10.1070.20">
    <property type="match status" value="1"/>
</dbReference>
<evidence type="ECO:0000259" key="4">
    <source>
        <dbReference type="Pfam" id="PF07804"/>
    </source>
</evidence>
<sequence>MTLPALPAVANAGRRRGMVFQSYQGMNGRKEFPTHRLSTIREVASRPNLKYRDQIPPKTHRFACSGSTSDGTATECFVYITLPGATEPVTAGRFVQERQRSSLILGRFVYGRSYLARQDAVAFDPVELKLFDRTYETIALGGVFGALRDAGPDYWGRRVIERHAGKPQLGELDYLLHSPDDRAGALGFGLNQVPPAPLRAFNRTIQLAKLQEIADAIIADEVPQTGVEAAQVEELLLVGTSVGGARPKAVVEDDDGLWIAKFNRKDDRWNMARIEHAMLMLARACGLSTAESRLDNIGDRDVLLVKRFDRERAGGGYHRARMISGLTLLRTDDAPGNRDRWSYVLLVEELRRASARPDADAQELFRRMCFNALISNTDDHPRNHAMIAKHADWRLSPAYDLTPTSPVSQDHRDLALLIGDQGRFANAQNLLSQCSRFMLTREAAEAIIMEMTLTVRDRWYEIARSVGVTESDCALIAGAFAYPGFQIQSGN</sequence>
<keyword evidence="3" id="KW-0418">Kinase</keyword>
<evidence type="ECO:0000256" key="1">
    <source>
        <dbReference type="ARBA" id="ARBA00010164"/>
    </source>
</evidence>
<keyword evidence="2" id="KW-0808">Transferase</keyword>
<dbReference type="Pfam" id="PF07804">
    <property type="entry name" value="HipA_C"/>
    <property type="match status" value="1"/>
</dbReference>
<proteinExistence type="inferred from homology"/>